<proteinExistence type="inferred from homology"/>
<feature type="transmembrane region" description="Helical" evidence="6">
    <location>
        <begin position="145"/>
        <end position="163"/>
    </location>
</feature>
<feature type="transmembrane region" description="Helical" evidence="6">
    <location>
        <begin position="332"/>
        <end position="354"/>
    </location>
</feature>
<comment type="similarity">
    <text evidence="2">Belongs to the amino acid/polyamine transporter 2 family.</text>
</comment>
<keyword evidence="5 6" id="KW-0472">Membrane</keyword>
<feature type="transmembrane region" description="Helical" evidence="6">
    <location>
        <begin position="309"/>
        <end position="326"/>
    </location>
</feature>
<evidence type="ECO:0000256" key="6">
    <source>
        <dbReference type="SAM" id="Phobius"/>
    </source>
</evidence>
<feature type="transmembrane region" description="Helical" evidence="6">
    <location>
        <begin position="115"/>
        <end position="133"/>
    </location>
</feature>
<comment type="subcellular location">
    <subcellularLocation>
        <location evidence="1">Membrane</location>
        <topology evidence="1">Multi-pass membrane protein</topology>
    </subcellularLocation>
</comment>
<feature type="transmembrane region" description="Helical" evidence="6">
    <location>
        <begin position="183"/>
        <end position="201"/>
    </location>
</feature>
<accession>A0ABQ7I049</accession>
<feature type="transmembrane region" description="Helical" evidence="6">
    <location>
        <begin position="252"/>
        <end position="274"/>
    </location>
</feature>
<sequence>MARKLTLPIAFLLLVTSMMGTGVIMLPKGFADVGYISGSVLLIILSLASFFTLYAMCYCADLVQTVPVTYYSTCKNINKYIAYMADISIAFHGFGCSVAYLMAMRNWISELFNVGNKYSVVLYLFFPLLLISIRNDLGSLQYVSYLSLISVFYLGFILIYLYFTVNNDDKTIKPFNSNIGSGLPILIFALGCHQNIITVFSNLKNKSLGRMTIVALLSTICGTTFYLAIGLFGYLLIGDTIKGPILDYLRNFNISILLVNISIGGFIFVMICAFPMHLHPARKAIIELFYEISKHEETEQNHNRLSKSLTVIFTIGCTGLALIPGLDITGVIGIVGSTASNMIIYGFPSLIYLISAKNFKFLTVIACFIFISSILLMIFMLFNQLVSEKM</sequence>
<feature type="transmembrane region" description="Helical" evidence="6">
    <location>
        <begin position="80"/>
        <end position="103"/>
    </location>
</feature>
<evidence type="ECO:0000313" key="9">
    <source>
        <dbReference type="Proteomes" id="UP001516464"/>
    </source>
</evidence>
<feature type="transmembrane region" description="Helical" evidence="6">
    <location>
        <begin position="361"/>
        <end position="382"/>
    </location>
</feature>
<keyword evidence="3 6" id="KW-0812">Transmembrane</keyword>
<feature type="transmembrane region" description="Helical" evidence="6">
    <location>
        <begin position="213"/>
        <end position="237"/>
    </location>
</feature>
<reference evidence="8 9" key="1">
    <citation type="submission" date="2019-01" db="EMBL/GenBank/DDBJ databases">
        <title>Genomes sequencing and comparative genomics of infectious freshwater microsporidia, Cucumispora dikerogammari and Thelohania contejeani.</title>
        <authorList>
            <person name="Cormier A."/>
            <person name="Giraud I."/>
            <person name="Wattier R."/>
            <person name="Teixeira M."/>
            <person name="Grandjean F."/>
            <person name="Rigaud T."/>
            <person name="Cordaux R."/>
        </authorList>
    </citation>
    <scope>NUCLEOTIDE SEQUENCE [LARGE SCALE GENOMIC DNA]</scope>
    <source>
        <strain evidence="8">T1</strain>
        <tissue evidence="8">Spores</tissue>
    </source>
</reference>
<evidence type="ECO:0000256" key="1">
    <source>
        <dbReference type="ARBA" id="ARBA00004141"/>
    </source>
</evidence>
<name>A0ABQ7I049_9MICR</name>
<organism evidence="8 9">
    <name type="scientific">Astathelohania contejeani</name>
    <dbReference type="NCBI Taxonomy" id="164912"/>
    <lineage>
        <taxon>Eukaryota</taxon>
        <taxon>Fungi</taxon>
        <taxon>Fungi incertae sedis</taxon>
        <taxon>Microsporidia</taxon>
        <taxon>Astathelohaniidae</taxon>
        <taxon>Astathelohania</taxon>
    </lineage>
</organism>
<feature type="domain" description="Amino acid transporter transmembrane" evidence="7">
    <location>
        <begin position="4"/>
        <end position="380"/>
    </location>
</feature>
<keyword evidence="4 6" id="KW-1133">Transmembrane helix</keyword>
<gene>
    <name evidence="8" type="primary">avt5_2</name>
    <name evidence="8" type="ORF">TCON_1023</name>
</gene>
<evidence type="ECO:0000256" key="2">
    <source>
        <dbReference type="ARBA" id="ARBA00008066"/>
    </source>
</evidence>
<evidence type="ECO:0000256" key="5">
    <source>
        <dbReference type="ARBA" id="ARBA00023136"/>
    </source>
</evidence>
<dbReference type="EMBL" id="SBIQ01000053">
    <property type="protein sequence ID" value="KAF7683772.1"/>
    <property type="molecule type" value="Genomic_DNA"/>
</dbReference>
<feature type="transmembrane region" description="Helical" evidence="6">
    <location>
        <begin position="35"/>
        <end position="59"/>
    </location>
</feature>
<evidence type="ECO:0000256" key="4">
    <source>
        <dbReference type="ARBA" id="ARBA00022989"/>
    </source>
</evidence>
<evidence type="ECO:0000256" key="3">
    <source>
        <dbReference type="ARBA" id="ARBA00022692"/>
    </source>
</evidence>
<keyword evidence="9" id="KW-1185">Reference proteome</keyword>
<dbReference type="Pfam" id="PF01490">
    <property type="entry name" value="Aa_trans"/>
    <property type="match status" value="1"/>
</dbReference>
<dbReference type="Gene3D" id="1.20.1740.10">
    <property type="entry name" value="Amino acid/polyamine transporter I"/>
    <property type="match status" value="1"/>
</dbReference>
<dbReference type="PANTHER" id="PTHR22950">
    <property type="entry name" value="AMINO ACID TRANSPORTER"/>
    <property type="match status" value="1"/>
</dbReference>
<evidence type="ECO:0000313" key="8">
    <source>
        <dbReference type="EMBL" id="KAF7683772.1"/>
    </source>
</evidence>
<dbReference type="InterPro" id="IPR013057">
    <property type="entry name" value="AA_transpt_TM"/>
</dbReference>
<protein>
    <submittedName>
        <fullName evidence="8">Vacuolar amino acid transporter 5</fullName>
    </submittedName>
</protein>
<dbReference type="Proteomes" id="UP001516464">
    <property type="component" value="Unassembled WGS sequence"/>
</dbReference>
<comment type="caution">
    <text evidence="8">The sequence shown here is derived from an EMBL/GenBank/DDBJ whole genome shotgun (WGS) entry which is preliminary data.</text>
</comment>
<evidence type="ECO:0000259" key="7">
    <source>
        <dbReference type="Pfam" id="PF01490"/>
    </source>
</evidence>